<reference evidence="2" key="1">
    <citation type="journal article" date="2022" name="Int. J. Mol. Sci.">
        <title>Draft Genome of Tanacetum Coccineum: Genomic Comparison of Closely Related Tanacetum-Family Plants.</title>
        <authorList>
            <person name="Yamashiro T."/>
            <person name="Shiraishi A."/>
            <person name="Nakayama K."/>
            <person name="Satake H."/>
        </authorList>
    </citation>
    <scope>NUCLEOTIDE SEQUENCE</scope>
</reference>
<reference evidence="2" key="2">
    <citation type="submission" date="2022-01" db="EMBL/GenBank/DDBJ databases">
        <authorList>
            <person name="Yamashiro T."/>
            <person name="Shiraishi A."/>
            <person name="Satake H."/>
            <person name="Nakayama K."/>
        </authorList>
    </citation>
    <scope>NUCLEOTIDE SEQUENCE</scope>
</reference>
<gene>
    <name evidence="2" type="ORF">Tco_0771816</name>
</gene>
<dbReference type="Proteomes" id="UP001151760">
    <property type="component" value="Unassembled WGS sequence"/>
</dbReference>
<evidence type="ECO:0000313" key="3">
    <source>
        <dbReference type="Proteomes" id="UP001151760"/>
    </source>
</evidence>
<comment type="caution">
    <text evidence="2">The sequence shown here is derived from an EMBL/GenBank/DDBJ whole genome shotgun (WGS) entry which is preliminary data.</text>
</comment>
<feature type="compositionally biased region" description="Low complexity" evidence="1">
    <location>
        <begin position="35"/>
        <end position="52"/>
    </location>
</feature>
<evidence type="ECO:0000313" key="2">
    <source>
        <dbReference type="EMBL" id="GJS89180.1"/>
    </source>
</evidence>
<protein>
    <submittedName>
        <fullName evidence="2">Uncharacterized protein</fullName>
    </submittedName>
</protein>
<name>A0ABQ4ZH19_9ASTR</name>
<accession>A0ABQ4ZH19</accession>
<organism evidence="2 3">
    <name type="scientific">Tanacetum coccineum</name>
    <dbReference type="NCBI Taxonomy" id="301880"/>
    <lineage>
        <taxon>Eukaryota</taxon>
        <taxon>Viridiplantae</taxon>
        <taxon>Streptophyta</taxon>
        <taxon>Embryophyta</taxon>
        <taxon>Tracheophyta</taxon>
        <taxon>Spermatophyta</taxon>
        <taxon>Magnoliopsida</taxon>
        <taxon>eudicotyledons</taxon>
        <taxon>Gunneridae</taxon>
        <taxon>Pentapetalae</taxon>
        <taxon>asterids</taxon>
        <taxon>campanulids</taxon>
        <taxon>Asterales</taxon>
        <taxon>Asteraceae</taxon>
        <taxon>Asteroideae</taxon>
        <taxon>Anthemideae</taxon>
        <taxon>Anthemidinae</taxon>
        <taxon>Tanacetum</taxon>
    </lineage>
</organism>
<sequence length="88" mass="9283">MSTSHISICSDSDDESTGWSVSYIILSDTEDEDTASPAALAAPSPAYVSASPDYVPASDTETEPFEAPTSPDYTQGSDAETKPFEEDP</sequence>
<evidence type="ECO:0000256" key="1">
    <source>
        <dbReference type="SAM" id="MobiDB-lite"/>
    </source>
</evidence>
<feature type="region of interest" description="Disordered" evidence="1">
    <location>
        <begin position="30"/>
        <end position="88"/>
    </location>
</feature>
<keyword evidence="3" id="KW-1185">Reference proteome</keyword>
<proteinExistence type="predicted"/>
<dbReference type="EMBL" id="BQNB010011331">
    <property type="protein sequence ID" value="GJS89180.1"/>
    <property type="molecule type" value="Genomic_DNA"/>
</dbReference>
<feature type="compositionally biased region" description="Basic and acidic residues" evidence="1">
    <location>
        <begin position="79"/>
        <end position="88"/>
    </location>
</feature>